<reference evidence="1" key="2">
    <citation type="submission" date="2021-03" db="UniProtKB">
        <authorList>
            <consortium name="EnsemblPlants"/>
        </authorList>
    </citation>
    <scope>IDENTIFICATION</scope>
</reference>
<dbReference type="EMBL" id="UZAU01000015">
    <property type="status" value="NOT_ANNOTATED_CDS"/>
    <property type="molecule type" value="Genomic_DNA"/>
</dbReference>
<name>A0A803NP87_CANSA</name>
<accession>A0A803NP87</accession>
<evidence type="ECO:0000313" key="1">
    <source>
        <dbReference type="EnsemblPlants" id="cds.evm.model.01.458"/>
    </source>
</evidence>
<evidence type="ECO:0008006" key="3">
    <source>
        <dbReference type="Google" id="ProtNLM"/>
    </source>
</evidence>
<keyword evidence="2" id="KW-1185">Reference proteome</keyword>
<reference evidence="1" key="1">
    <citation type="submission" date="2018-11" db="EMBL/GenBank/DDBJ databases">
        <authorList>
            <person name="Grassa J C."/>
        </authorList>
    </citation>
    <scope>NUCLEOTIDE SEQUENCE [LARGE SCALE GENOMIC DNA]</scope>
</reference>
<dbReference type="AlphaFoldDB" id="A0A803NP87"/>
<organism evidence="1 2">
    <name type="scientific">Cannabis sativa</name>
    <name type="common">Hemp</name>
    <name type="synonym">Marijuana</name>
    <dbReference type="NCBI Taxonomy" id="3483"/>
    <lineage>
        <taxon>Eukaryota</taxon>
        <taxon>Viridiplantae</taxon>
        <taxon>Streptophyta</taxon>
        <taxon>Embryophyta</taxon>
        <taxon>Tracheophyta</taxon>
        <taxon>Spermatophyta</taxon>
        <taxon>Magnoliopsida</taxon>
        <taxon>eudicotyledons</taxon>
        <taxon>Gunneridae</taxon>
        <taxon>Pentapetalae</taxon>
        <taxon>rosids</taxon>
        <taxon>fabids</taxon>
        <taxon>Rosales</taxon>
        <taxon>Cannabaceae</taxon>
        <taxon>Cannabis</taxon>
    </lineage>
</organism>
<evidence type="ECO:0000313" key="2">
    <source>
        <dbReference type="Proteomes" id="UP000596661"/>
    </source>
</evidence>
<dbReference type="EnsemblPlants" id="evm.model.01.458">
    <property type="protein sequence ID" value="cds.evm.model.01.458"/>
    <property type="gene ID" value="evm.TU.01.458"/>
</dbReference>
<dbReference type="PANTHER" id="PTHR33710">
    <property type="entry name" value="BNAC02G09200D PROTEIN"/>
    <property type="match status" value="1"/>
</dbReference>
<dbReference type="Proteomes" id="UP000596661">
    <property type="component" value="Chromosome 1"/>
</dbReference>
<proteinExistence type="predicted"/>
<protein>
    <recommendedName>
        <fullName evidence="3">RNA-directed DNA polymerase, eukaryota, reverse transcriptase zinc-binding domain protein</fullName>
    </recommendedName>
</protein>
<dbReference type="PANTHER" id="PTHR33710:SF64">
    <property type="entry name" value="ENDONUCLEASE_EXONUCLEASE_PHOSPHATASE DOMAIN-CONTAINING PROTEIN"/>
    <property type="match status" value="1"/>
</dbReference>
<sequence>MDWPNMRSTVWSNKHDMGTIIHLKLDRVLLNENRLDFYPNTEPCFKWDCISDHSYCDVKSNKIGNVGFKPFRYCNHWSFHIGFKDRGLSYWNRPLNSISINDIVKNLMRVKHVLKRFNKEDIGDAMLKFKQSKEAFITAQENLACDPNNFTLSFMGKKSTTTQRIDVHCLKQGKCLNLEQQVRLIRPFTRKDVKKAMFGINSLKNPSLDGFGFEFFKCLWKEIGDDVSMAILTFIEEGSMLVSLKNSVITLILKVQDPKDASDFHPISCCNTLYKCISKMICNRLVEVLPKLVFLDLCQELEMDLKDLDEGSSAQKLNSKTVTLLQTVTRACRLFGRKNSKTRKQTPKLGMKASRGAATVGADTDVGQKEDAGVNSVQDVEIEVVVDKSRLRIFKMLKIGLQWAKVFVNNHWLEQYWNTEASFRWGILSDHCYYLIKHVKVDRNCKRPFRFCNHWSYMEGYKEVVLNVWKSSNVADLNSLSKTLFRVKHVLKNLYVSKKEDVKNCYSEAKESFIRAQEDLAKKPTLPLLMQAKKKSHLDFLAT</sequence>
<dbReference type="Gramene" id="evm.model.01.458">
    <property type="protein sequence ID" value="cds.evm.model.01.458"/>
    <property type="gene ID" value="evm.TU.01.458"/>
</dbReference>